<dbReference type="SUPFAM" id="SSF53756">
    <property type="entry name" value="UDP-Glycosyltransferase/glycogen phosphorylase"/>
    <property type="match status" value="1"/>
</dbReference>
<name>A0AAC8TEW1_9BACT</name>
<evidence type="ECO:0000313" key="4">
    <source>
        <dbReference type="Proteomes" id="UP000256345"/>
    </source>
</evidence>
<dbReference type="PANTHER" id="PTHR12526:SF630">
    <property type="entry name" value="GLYCOSYLTRANSFERASE"/>
    <property type="match status" value="1"/>
</dbReference>
<dbReference type="PANTHER" id="PTHR12526">
    <property type="entry name" value="GLYCOSYLTRANSFERASE"/>
    <property type="match status" value="1"/>
</dbReference>
<gene>
    <name evidence="1" type="ORF">AA314_04968</name>
    <name evidence="2" type="ORF">ATI61_115194</name>
</gene>
<reference evidence="1 3" key="1">
    <citation type="submission" date="2015-05" db="EMBL/GenBank/DDBJ databases">
        <title>Genome assembly of Archangium gephyra DSM 2261.</title>
        <authorList>
            <person name="Sharma G."/>
            <person name="Subramanian S."/>
        </authorList>
    </citation>
    <scope>NUCLEOTIDE SEQUENCE [LARGE SCALE GENOMIC DNA]</scope>
    <source>
        <strain evidence="1 3">DSM 2261</strain>
    </source>
</reference>
<dbReference type="AlphaFoldDB" id="A0AAC8TEW1"/>
<dbReference type="EMBL" id="QUMU01000015">
    <property type="protein sequence ID" value="REG24151.1"/>
    <property type="molecule type" value="Genomic_DNA"/>
</dbReference>
<evidence type="ECO:0000313" key="2">
    <source>
        <dbReference type="EMBL" id="REG24151.1"/>
    </source>
</evidence>
<dbReference type="Proteomes" id="UP000035579">
    <property type="component" value="Chromosome"/>
</dbReference>
<evidence type="ECO:0000313" key="3">
    <source>
        <dbReference type="Proteomes" id="UP000035579"/>
    </source>
</evidence>
<dbReference type="EMBL" id="CP011509">
    <property type="protein sequence ID" value="AKJ03342.1"/>
    <property type="molecule type" value="Genomic_DNA"/>
</dbReference>
<proteinExistence type="predicted"/>
<evidence type="ECO:0000313" key="1">
    <source>
        <dbReference type="EMBL" id="AKJ03342.1"/>
    </source>
</evidence>
<dbReference type="KEGG" id="age:AA314_04968"/>
<reference evidence="2 4" key="2">
    <citation type="submission" date="2018-08" db="EMBL/GenBank/DDBJ databases">
        <title>Genomic Encyclopedia of Archaeal and Bacterial Type Strains, Phase II (KMG-II): from individual species to whole genera.</title>
        <authorList>
            <person name="Goeker M."/>
        </authorList>
    </citation>
    <scope>NUCLEOTIDE SEQUENCE [LARGE SCALE GENOMIC DNA]</scope>
    <source>
        <strain evidence="2 4">DSM 2261</strain>
    </source>
</reference>
<keyword evidence="4" id="KW-1185">Reference proteome</keyword>
<organism evidence="1 3">
    <name type="scientific">Archangium gephyra</name>
    <dbReference type="NCBI Taxonomy" id="48"/>
    <lineage>
        <taxon>Bacteria</taxon>
        <taxon>Pseudomonadati</taxon>
        <taxon>Myxococcota</taxon>
        <taxon>Myxococcia</taxon>
        <taxon>Myxococcales</taxon>
        <taxon>Cystobacterineae</taxon>
        <taxon>Archangiaceae</taxon>
        <taxon>Archangium</taxon>
    </lineage>
</organism>
<dbReference type="RefSeq" id="WP_047857431.1">
    <property type="nucleotide sequence ID" value="NZ_CP011509.1"/>
</dbReference>
<dbReference type="Gene3D" id="3.40.50.2000">
    <property type="entry name" value="Glycogen Phosphorylase B"/>
    <property type="match status" value="1"/>
</dbReference>
<sequence length="400" mass="45011">MQNTKKWDETRGALPELVCLSHLRWGFVFQRPQHLMSRFARERRVFFVEEPAWGPGPTRLEVTRSPEGVWVAVPHLQVEGATQVTPDPPPGTRVDPERLVRIQRELLEAMLVDEGVNDFVLWYYTPMALAFSHALRPRAVVYDCMDELSAFSGAPPLLVERERELMRRADVMFTGGHHLYEAKREQHANVHPFPSSVDVPHFAQARLGPADPADQAALPRPRIGFCGVIDERMDLALVEGVARARPDWQLVMVGPVVKISPDSLPRLPNIHYLGGKSYKELPVYLANWDVAMTPFARTRATRFLSPTKTPEYLAAGRPVVSTSIRDVVRPYGEQGLVRIADTPEAFVQAVEACLSQSTEAWLPRVDAFLSRLSWDHTWSGMKQRIDEAVEARMGAGLVEG</sequence>
<dbReference type="Proteomes" id="UP000256345">
    <property type="component" value="Unassembled WGS sequence"/>
</dbReference>
<dbReference type="CDD" id="cd04950">
    <property type="entry name" value="GT4_TuaH-like"/>
    <property type="match status" value="1"/>
</dbReference>
<protein>
    <submittedName>
        <fullName evidence="1">Glycosyltransferase</fullName>
    </submittedName>
    <submittedName>
        <fullName evidence="2">UDP-galactopyranose mutase</fullName>
    </submittedName>
</protein>
<dbReference type="Pfam" id="PF13692">
    <property type="entry name" value="Glyco_trans_1_4"/>
    <property type="match status" value="1"/>
</dbReference>
<accession>A0AAC8TEW1</accession>